<dbReference type="InterPro" id="IPR008936">
    <property type="entry name" value="Rho_GTPase_activation_prot"/>
</dbReference>
<feature type="compositionally biased region" description="Basic and acidic residues" evidence="3">
    <location>
        <begin position="21"/>
        <end position="47"/>
    </location>
</feature>
<dbReference type="PANTHER" id="PTHR12783">
    <property type="entry name" value="RALA BINDING PROTEIN 1 RALBP1"/>
    <property type="match status" value="1"/>
</dbReference>
<feature type="compositionally biased region" description="Basic residues" evidence="3">
    <location>
        <begin position="77"/>
        <end position="87"/>
    </location>
</feature>
<dbReference type="Pfam" id="PF00620">
    <property type="entry name" value="RhoGAP"/>
    <property type="match status" value="1"/>
</dbReference>
<dbReference type="Pfam" id="PF20924">
    <property type="entry name" value="RLIP76_Ral-bd"/>
    <property type="match status" value="1"/>
</dbReference>
<dbReference type="GO" id="GO:0031267">
    <property type="term" value="F:small GTPase binding"/>
    <property type="evidence" value="ECO:0007669"/>
    <property type="project" value="InterPro"/>
</dbReference>
<dbReference type="Gene3D" id="1.10.555.10">
    <property type="entry name" value="Rho GTPase activation protein"/>
    <property type="match status" value="1"/>
</dbReference>
<evidence type="ECO:0000256" key="2">
    <source>
        <dbReference type="SAM" id="Coils"/>
    </source>
</evidence>
<dbReference type="VEuPathDB" id="VectorBase:CSON013189"/>
<feature type="coiled-coil region" evidence="2">
    <location>
        <begin position="364"/>
        <end position="425"/>
    </location>
</feature>
<sequence length="623" mass="71685">MDFDSPDVEKEFPGLYASEDALGKGKKDDVPETEHEKHSKKELLIGRRKEKKDKKCYAALGDDDDEEPLAGESSSSKTKKLKGFKFSKSKDKDSGKSTLEKKDKKEKDRKDKKDKDKKKDEKKLKSKEVSEEVQELGEAQPIFGVPLSVAVERSRCHDGVELPLVIRDCIDYLQDHLQNEHIHRSDGSKTRLQQLKKLYNNRESGVHDFDVPTASSLFKLFLKELPEPILTTDLLPRFEEAAALATSTEQEKELKILIDQHLPYCNRILLSWTFLHFDAIINHEKQNKFNPQNLAVVLSPVLQMSHRLFVTLLCYCTDLFSDVELTKKIMLKRASSFRIKRFFNKKKEYSPPVTSTSPNLPETRDEISKELKKQESLLNQIHAEMHAGFVTKKREEQLWEVQRIITQLKRKLRTFEKKTDSMQKSIEDTLEPPSVAADNASIELSLHKVKSCSDDENSSIRTHSNTNTESKPSPQETLVEEPPVIEKTEIIKNPDLNDVLTTDENGFMMVPVTHPDYLALIRLQLENQELLKWKDQLQSRITAERAEVVRLKKLLSEIPEAHAPSSVPINPQDEADYERLTAHYLKENALLEQKKNLLAKDLFEENRGLIQLQVELAMQQFKI</sequence>
<dbReference type="SMART" id="SM00324">
    <property type="entry name" value="RhoGAP"/>
    <property type="match status" value="1"/>
</dbReference>
<organism evidence="5">
    <name type="scientific">Culicoides sonorensis</name>
    <name type="common">Biting midge</name>
    <dbReference type="NCBI Taxonomy" id="179676"/>
    <lineage>
        <taxon>Eukaryota</taxon>
        <taxon>Metazoa</taxon>
        <taxon>Ecdysozoa</taxon>
        <taxon>Arthropoda</taxon>
        <taxon>Hexapoda</taxon>
        <taxon>Insecta</taxon>
        <taxon>Pterygota</taxon>
        <taxon>Neoptera</taxon>
        <taxon>Endopterygota</taxon>
        <taxon>Diptera</taxon>
        <taxon>Nematocera</taxon>
        <taxon>Chironomoidea</taxon>
        <taxon>Ceratopogonidae</taxon>
        <taxon>Ceratopogoninae</taxon>
        <taxon>Culicoides</taxon>
        <taxon>Monoculicoides</taxon>
    </lineage>
</organism>
<dbReference type="FunFam" id="1.20.58.90:FF:000001">
    <property type="entry name" value="ralA-binding protein 1"/>
    <property type="match status" value="1"/>
</dbReference>
<gene>
    <name evidence="5" type="primary">CSON013189</name>
</gene>
<dbReference type="InterPro" id="IPR039767">
    <property type="entry name" value="RALBP1"/>
</dbReference>
<feature type="compositionally biased region" description="Basic and acidic residues" evidence="3">
    <location>
        <begin position="88"/>
        <end position="130"/>
    </location>
</feature>
<keyword evidence="2" id="KW-0175">Coiled coil</keyword>
<evidence type="ECO:0000313" key="5">
    <source>
        <dbReference type="EMBL" id="SSX26207.1"/>
    </source>
</evidence>
<feature type="domain" description="Rho-GAP" evidence="4">
    <location>
        <begin position="145"/>
        <end position="337"/>
    </location>
</feature>
<proteinExistence type="predicted"/>
<dbReference type="Gene3D" id="1.20.58.90">
    <property type="match status" value="1"/>
</dbReference>
<name>A0A336MCS9_CULSO</name>
<accession>A0A336MCS9</accession>
<keyword evidence="1" id="KW-0343">GTPase activation</keyword>
<dbReference type="InterPro" id="IPR000198">
    <property type="entry name" value="RhoGAP_dom"/>
</dbReference>
<dbReference type="EMBL" id="UFQT01000656">
    <property type="protein sequence ID" value="SSX26207.1"/>
    <property type="molecule type" value="Genomic_DNA"/>
</dbReference>
<feature type="region of interest" description="Disordered" evidence="3">
    <location>
        <begin position="453"/>
        <end position="482"/>
    </location>
</feature>
<dbReference type="SUPFAM" id="SSF48350">
    <property type="entry name" value="GTPase activation domain, GAP"/>
    <property type="match status" value="1"/>
</dbReference>
<dbReference type="InterPro" id="IPR049041">
    <property type="entry name" value="RalBP1-like_Ral-bd"/>
</dbReference>
<dbReference type="PANTHER" id="PTHR12783:SF5">
    <property type="entry name" value="RALA-BINDING PROTEIN 1"/>
    <property type="match status" value="1"/>
</dbReference>
<evidence type="ECO:0000256" key="3">
    <source>
        <dbReference type="SAM" id="MobiDB-lite"/>
    </source>
</evidence>
<feature type="compositionally biased region" description="Polar residues" evidence="3">
    <location>
        <begin position="459"/>
        <end position="476"/>
    </location>
</feature>
<evidence type="ECO:0000259" key="4">
    <source>
        <dbReference type="PROSITE" id="PS50238"/>
    </source>
</evidence>
<dbReference type="GO" id="GO:0007264">
    <property type="term" value="P:small GTPase-mediated signal transduction"/>
    <property type="evidence" value="ECO:0007669"/>
    <property type="project" value="InterPro"/>
</dbReference>
<dbReference type="AlphaFoldDB" id="A0A336MCS9"/>
<dbReference type="OMA" id="LMHYKRL"/>
<evidence type="ECO:0000256" key="1">
    <source>
        <dbReference type="ARBA" id="ARBA00022468"/>
    </source>
</evidence>
<dbReference type="GO" id="GO:0005096">
    <property type="term" value="F:GTPase activator activity"/>
    <property type="evidence" value="ECO:0007669"/>
    <property type="project" value="UniProtKB-KW"/>
</dbReference>
<protein>
    <submittedName>
        <fullName evidence="5">CSON013189 protein</fullName>
    </submittedName>
</protein>
<dbReference type="PROSITE" id="PS50238">
    <property type="entry name" value="RHOGAP"/>
    <property type="match status" value="1"/>
</dbReference>
<reference evidence="5" key="1">
    <citation type="submission" date="2018-07" db="EMBL/GenBank/DDBJ databases">
        <authorList>
            <person name="Quirk P.G."/>
            <person name="Krulwich T.A."/>
        </authorList>
    </citation>
    <scope>NUCLEOTIDE SEQUENCE</scope>
</reference>
<feature type="region of interest" description="Disordered" evidence="3">
    <location>
        <begin position="1"/>
        <end position="131"/>
    </location>
</feature>